<evidence type="ECO:0000313" key="4">
    <source>
        <dbReference type="EMBL" id="GFO63834.1"/>
    </source>
</evidence>
<name>A0A6V8MVD2_9BACT</name>
<evidence type="ECO:0000259" key="3">
    <source>
        <dbReference type="Pfam" id="PF01575"/>
    </source>
</evidence>
<dbReference type="Gene3D" id="3.10.129.10">
    <property type="entry name" value="Hotdog Thioesterase"/>
    <property type="match status" value="1"/>
</dbReference>
<proteinExistence type="inferred from homology"/>
<dbReference type="InterPro" id="IPR002539">
    <property type="entry name" value="MaoC-like_dom"/>
</dbReference>
<evidence type="ECO:0000256" key="2">
    <source>
        <dbReference type="ARBA" id="ARBA00006484"/>
    </source>
</evidence>
<dbReference type="Proteomes" id="UP000568888">
    <property type="component" value="Unassembled WGS sequence"/>
</dbReference>
<gene>
    <name evidence="4" type="ORF">GMPD_17530</name>
</gene>
<comment type="pathway">
    <text evidence="1">Lipid metabolism; fatty acid beta-oxidation.</text>
</comment>
<dbReference type="UniPathway" id="UPA00659"/>
<dbReference type="Pfam" id="PF01575">
    <property type="entry name" value="MaoC_dehydratas"/>
    <property type="match status" value="1"/>
</dbReference>
<dbReference type="GO" id="GO:0004300">
    <property type="term" value="F:enoyl-CoA hydratase activity"/>
    <property type="evidence" value="ECO:0007669"/>
    <property type="project" value="UniProtKB-ARBA"/>
</dbReference>
<dbReference type="RefSeq" id="WP_183346661.1">
    <property type="nucleotide sequence ID" value="NZ_BLXY01000002.1"/>
</dbReference>
<dbReference type="InterPro" id="IPR036291">
    <property type="entry name" value="NAD(P)-bd_dom_sf"/>
</dbReference>
<dbReference type="InterPro" id="IPR029069">
    <property type="entry name" value="HotDog_dom_sf"/>
</dbReference>
<dbReference type="PANTHER" id="PTHR42879">
    <property type="entry name" value="3-OXOACYL-(ACYL-CARRIER-PROTEIN) REDUCTASE"/>
    <property type="match status" value="1"/>
</dbReference>
<dbReference type="SUPFAM" id="SSF51735">
    <property type="entry name" value="NAD(P)-binding Rossmann-fold domains"/>
    <property type="match status" value="1"/>
</dbReference>
<feature type="domain" description="MaoC-like" evidence="3">
    <location>
        <begin position="7"/>
        <end position="83"/>
    </location>
</feature>
<dbReference type="SUPFAM" id="SSF54637">
    <property type="entry name" value="Thioesterase/thiol ester dehydrase-isomerase"/>
    <property type="match status" value="1"/>
</dbReference>
<organism evidence="4 5">
    <name type="scientific">Geomonas paludis</name>
    <dbReference type="NCBI Taxonomy" id="2740185"/>
    <lineage>
        <taxon>Bacteria</taxon>
        <taxon>Pseudomonadati</taxon>
        <taxon>Thermodesulfobacteriota</taxon>
        <taxon>Desulfuromonadia</taxon>
        <taxon>Geobacterales</taxon>
        <taxon>Geobacteraceae</taxon>
        <taxon>Geomonas</taxon>
    </lineage>
</organism>
<dbReference type="GO" id="GO:0006635">
    <property type="term" value="P:fatty acid beta-oxidation"/>
    <property type="evidence" value="ECO:0007669"/>
    <property type="project" value="UniProtKB-UniPathway"/>
</dbReference>
<dbReference type="EMBL" id="BLXY01000002">
    <property type="protein sequence ID" value="GFO63834.1"/>
    <property type="molecule type" value="Genomic_DNA"/>
</dbReference>
<protein>
    <recommendedName>
        <fullName evidence="3">MaoC-like domain-containing protein</fullName>
    </recommendedName>
</protein>
<reference evidence="5" key="1">
    <citation type="submission" date="2020-06" db="EMBL/GenBank/DDBJ databases">
        <title>Draft genomic sequecing of Geomonas sp. Red736.</title>
        <authorList>
            <person name="Itoh H."/>
            <person name="Xu Z.X."/>
            <person name="Ushijima N."/>
            <person name="Masuda Y."/>
            <person name="Shiratori Y."/>
            <person name="Senoo K."/>
        </authorList>
    </citation>
    <scope>NUCLEOTIDE SEQUENCE [LARGE SCALE GENOMIC DNA]</scope>
    <source>
        <strain evidence="5">Red736</strain>
    </source>
</reference>
<dbReference type="InterPro" id="IPR002347">
    <property type="entry name" value="SDR_fam"/>
</dbReference>
<dbReference type="AlphaFoldDB" id="A0A6V8MVD2"/>
<dbReference type="Pfam" id="PF00106">
    <property type="entry name" value="adh_short"/>
    <property type="match status" value="1"/>
</dbReference>
<evidence type="ECO:0000256" key="1">
    <source>
        <dbReference type="ARBA" id="ARBA00005005"/>
    </source>
</evidence>
<dbReference type="PANTHER" id="PTHR42879:SF2">
    <property type="entry name" value="3-OXOACYL-[ACYL-CARRIER-PROTEIN] REDUCTASE FABG"/>
    <property type="match status" value="1"/>
</dbReference>
<accession>A0A6V8MVD2</accession>
<dbReference type="InterPro" id="IPR050259">
    <property type="entry name" value="SDR"/>
</dbReference>
<sequence length="482" mass="51058">MGHCTFSAEMSQLFARLSGDCNPMHLDQEAARRTYFGQTIVHGIHLLLQGLERVCSGSPELVPRQVRAAFTKPVPTGATVEYLVQGDAATGTLRLNGLCQGNQVFRALVHLQPSGAAAAAPGAQAAPAAAELPWELEASELEGMQGEARLPLPAAGEAARLFPALASSWPAQFLHGMLATTYVVGMRAPGLHSVFSNLDISFDYASAAPQPERVNFRVVQLHPTIRRCDVEADGAGWRAQLQAFVRPKPCAQAGYRELASLVEAGAFAGQRALVVGGSRGIGEATAKLLAAGGADVVLTYARSARSAEAVTAEIVAGGGRAQAVSFEVESEADPAALLPSGWHPSHLYYFVTPPIAGDRYDFNAANLERYLLYYVTLFARVLDALRRESAQLRHVLWPSSVAVEEVPSGMVEYAMAKSAGELLCQALMRGNPDLTIVAPRLPRIRTDLTANPLAADGLDAAQVMLPILTAMATTGPDTAAKG</sequence>
<evidence type="ECO:0000313" key="5">
    <source>
        <dbReference type="Proteomes" id="UP000568888"/>
    </source>
</evidence>
<comment type="similarity">
    <text evidence="2">Belongs to the short-chain dehydrogenases/reductases (SDR) family.</text>
</comment>
<dbReference type="Gene3D" id="3.40.50.720">
    <property type="entry name" value="NAD(P)-binding Rossmann-like Domain"/>
    <property type="match status" value="1"/>
</dbReference>
<comment type="caution">
    <text evidence="4">The sequence shown here is derived from an EMBL/GenBank/DDBJ whole genome shotgun (WGS) entry which is preliminary data.</text>
</comment>